<dbReference type="InterPro" id="IPR016024">
    <property type="entry name" value="ARM-type_fold"/>
</dbReference>
<keyword evidence="2" id="KW-0963">Cytoplasm</keyword>
<evidence type="ECO:0000259" key="4">
    <source>
        <dbReference type="Pfam" id="PF02854"/>
    </source>
</evidence>
<feature type="compositionally biased region" description="Acidic residues" evidence="3">
    <location>
        <begin position="266"/>
        <end position="282"/>
    </location>
</feature>
<dbReference type="Proteomes" id="UP000188320">
    <property type="component" value="Unassembled WGS sequence"/>
</dbReference>
<feature type="compositionally biased region" description="Basic and acidic residues" evidence="3">
    <location>
        <begin position="246"/>
        <end position="265"/>
    </location>
</feature>
<dbReference type="InterPro" id="IPR003890">
    <property type="entry name" value="MIF4G-like_typ-3"/>
</dbReference>
<feature type="domain" description="Up-frameshift suppressor 2 C-terminal" evidence="5">
    <location>
        <begin position="379"/>
        <end position="527"/>
    </location>
</feature>
<dbReference type="SUPFAM" id="SSF48371">
    <property type="entry name" value="ARM repeat"/>
    <property type="match status" value="1"/>
</dbReference>
<evidence type="ECO:0000256" key="2">
    <source>
        <dbReference type="ARBA" id="ARBA00022490"/>
    </source>
</evidence>
<dbReference type="InterPro" id="IPR007193">
    <property type="entry name" value="Upf2/Nmd2_C"/>
</dbReference>
<proteinExistence type="predicted"/>
<feature type="compositionally biased region" description="Basic and acidic residues" evidence="3">
    <location>
        <begin position="465"/>
        <end position="475"/>
    </location>
</feature>
<accession>A0A1R1PS46</accession>
<feature type="region of interest" description="Disordered" evidence="3">
    <location>
        <begin position="231"/>
        <end position="387"/>
    </location>
</feature>
<dbReference type="AlphaFoldDB" id="A0A1R1PS46"/>
<dbReference type="GO" id="GO:0000184">
    <property type="term" value="P:nuclear-transcribed mRNA catabolic process, nonsense-mediated decay"/>
    <property type="evidence" value="ECO:0007669"/>
    <property type="project" value="InterPro"/>
</dbReference>
<dbReference type="PANTHER" id="PTHR12839:SF7">
    <property type="entry name" value="REGULATOR OF NONSENSE TRANSCRIPTS 2"/>
    <property type="match status" value="1"/>
</dbReference>
<dbReference type="OrthoDB" id="27832at2759"/>
<feature type="domain" description="MIF4G" evidence="4">
    <location>
        <begin position="7"/>
        <end position="161"/>
    </location>
</feature>
<dbReference type="InterPro" id="IPR039762">
    <property type="entry name" value="Nmd2/UPF2"/>
</dbReference>
<gene>
    <name evidence="6" type="ORF">AX774_g2789</name>
</gene>
<dbReference type="GO" id="GO:0005737">
    <property type="term" value="C:cytoplasm"/>
    <property type="evidence" value="ECO:0007669"/>
    <property type="project" value="UniProtKB-SubCell"/>
</dbReference>
<name>A0A1R1PS46_ZANCU</name>
<protein>
    <submittedName>
        <fullName evidence="6">Regulator of nonsense transcripts UPF2</fullName>
    </submittedName>
</protein>
<evidence type="ECO:0000313" key="7">
    <source>
        <dbReference type="Proteomes" id="UP000188320"/>
    </source>
</evidence>
<organism evidence="6 7">
    <name type="scientific">Zancudomyces culisetae</name>
    <name type="common">Gut fungus</name>
    <name type="synonym">Smittium culisetae</name>
    <dbReference type="NCBI Taxonomy" id="1213189"/>
    <lineage>
        <taxon>Eukaryota</taxon>
        <taxon>Fungi</taxon>
        <taxon>Fungi incertae sedis</taxon>
        <taxon>Zoopagomycota</taxon>
        <taxon>Kickxellomycotina</taxon>
        <taxon>Harpellomycetes</taxon>
        <taxon>Harpellales</taxon>
        <taxon>Legeriomycetaceae</taxon>
        <taxon>Zancudomyces</taxon>
    </lineage>
</organism>
<dbReference type="Gene3D" id="1.25.40.180">
    <property type="match status" value="1"/>
</dbReference>
<comment type="subcellular location">
    <subcellularLocation>
        <location evidence="1">Cytoplasm</location>
    </subcellularLocation>
</comment>
<comment type="caution">
    <text evidence="6">The sequence shown here is derived from an EMBL/GenBank/DDBJ whole genome shotgun (WGS) entry which is preliminary data.</text>
</comment>
<evidence type="ECO:0000256" key="3">
    <source>
        <dbReference type="SAM" id="MobiDB-lite"/>
    </source>
</evidence>
<dbReference type="Pfam" id="PF04050">
    <property type="entry name" value="Upf2"/>
    <property type="match status" value="1"/>
</dbReference>
<dbReference type="PANTHER" id="PTHR12839">
    <property type="entry name" value="NONSENSE-MEDIATED MRNA DECAY PROTEIN 2 UP-FRAMESHIFT SUPPRESSOR 2"/>
    <property type="match status" value="1"/>
</dbReference>
<dbReference type="EMBL" id="LSSK01000327">
    <property type="protein sequence ID" value="OMH83713.1"/>
    <property type="molecule type" value="Genomic_DNA"/>
</dbReference>
<feature type="compositionally biased region" description="Low complexity" evidence="3">
    <location>
        <begin position="336"/>
        <end position="346"/>
    </location>
</feature>
<evidence type="ECO:0000259" key="5">
    <source>
        <dbReference type="Pfam" id="PF04050"/>
    </source>
</evidence>
<reference evidence="7" key="1">
    <citation type="submission" date="2017-01" db="EMBL/GenBank/DDBJ databases">
        <authorList>
            <person name="Wang Y."/>
            <person name="White M."/>
            <person name="Kvist S."/>
            <person name="Moncalvo J.-M."/>
        </authorList>
    </citation>
    <scope>NUCLEOTIDE SEQUENCE [LARGE SCALE GENOMIC DNA]</scope>
    <source>
        <strain evidence="7">COL-18-3</strain>
    </source>
</reference>
<dbReference type="GO" id="GO:0035145">
    <property type="term" value="C:exon-exon junction complex"/>
    <property type="evidence" value="ECO:0007669"/>
    <property type="project" value="TreeGrafter"/>
</dbReference>
<evidence type="ECO:0000313" key="6">
    <source>
        <dbReference type="EMBL" id="OMH83713.1"/>
    </source>
</evidence>
<dbReference type="GO" id="GO:0003723">
    <property type="term" value="F:RNA binding"/>
    <property type="evidence" value="ECO:0007669"/>
    <property type="project" value="InterPro"/>
</dbReference>
<feature type="compositionally biased region" description="Basic and acidic residues" evidence="3">
    <location>
        <begin position="301"/>
        <end position="326"/>
    </location>
</feature>
<feature type="region of interest" description="Disordered" evidence="3">
    <location>
        <begin position="436"/>
        <end position="475"/>
    </location>
</feature>
<dbReference type="Pfam" id="PF02854">
    <property type="entry name" value="MIF4G"/>
    <property type="match status" value="1"/>
</dbReference>
<evidence type="ECO:0000256" key="1">
    <source>
        <dbReference type="ARBA" id="ARBA00004496"/>
    </source>
</evidence>
<keyword evidence="7" id="KW-1185">Reference proteome</keyword>
<sequence length="541" mass="61760">MVAEILSRIHGWFGVKVVDNVMESVRIGLENRTHGNNQKIVSEVKYLGELFGHRMISPTELFELCYMLMNLGYERLESGKGGKVRFMIPVPGRECSLDPSDDYFRVRLMCVLLKSCSPLFSTKTEKIQLMVVMLVFQLYVLSKQQPTPLEVSYFVQDLFDSVMPLLPSPLVSAAEKTPVGKSKKEKKRKPIYYLTQSWEEVAGNLNEVVKNNTDLVRTLFEGEFGYHIEIKEKQPKPPVNGTVSSERPEEQKIQQEGQKEVKDGHDDEGEGEGEGEEDEVESVLDSIHELDEIYNTDDEQHDQTYKEDNIESSKRDQRDKQHHGSGDEDDNESDNESNIASGSSGSSEDESDNESDDRQKDEHEAEPEVVLVKQAEMQSEEERALQKQMADMFDTELNKLVMESLDGRKLEKVNTLDISIPMQLREQQLQFHYKKSTSTSATGVHQPIKLGSVERSNDTNDANDGQEKDGNENQENIRKFSLLLGKKQKPVIKNINVPDSSYLAIRNKAQMLAAMQEKQKLKQLVLKNYQKQQRSTFERLD</sequence>